<evidence type="ECO:0000256" key="3">
    <source>
        <dbReference type="ARBA" id="ARBA00023163"/>
    </source>
</evidence>
<evidence type="ECO:0000313" key="7">
    <source>
        <dbReference type="Proteomes" id="UP000823521"/>
    </source>
</evidence>
<evidence type="ECO:0000259" key="5">
    <source>
        <dbReference type="Pfam" id="PF21993"/>
    </source>
</evidence>
<dbReference type="Pfam" id="PF21993">
    <property type="entry name" value="TetR_C_13_2"/>
    <property type="match status" value="1"/>
</dbReference>
<dbReference type="Pfam" id="PF00440">
    <property type="entry name" value="TetR_N"/>
    <property type="match status" value="1"/>
</dbReference>
<feature type="domain" description="HTH tetR-type" evidence="4">
    <location>
        <begin position="3"/>
        <end position="40"/>
    </location>
</feature>
<dbReference type="PANTHER" id="PTHR47506">
    <property type="entry name" value="TRANSCRIPTIONAL REGULATORY PROTEIN"/>
    <property type="match status" value="1"/>
</dbReference>
<proteinExistence type="predicted"/>
<protein>
    <submittedName>
        <fullName evidence="6">TetR family transcriptional regulator</fullName>
    </submittedName>
</protein>
<dbReference type="InterPro" id="IPR054156">
    <property type="entry name" value="YxaF_TetR_C"/>
</dbReference>
<dbReference type="InterPro" id="IPR001647">
    <property type="entry name" value="HTH_TetR"/>
</dbReference>
<dbReference type="Gene3D" id="1.10.357.10">
    <property type="entry name" value="Tetracycline Repressor, domain 2"/>
    <property type="match status" value="1"/>
</dbReference>
<comment type="caution">
    <text evidence="6">The sequence shown here is derived from an EMBL/GenBank/DDBJ whole genome shotgun (WGS) entry which is preliminary data.</text>
</comment>
<keyword evidence="1" id="KW-0805">Transcription regulation</keyword>
<feature type="domain" description="Transcriptional regulator LmrA/YxaF-like C-terminal" evidence="5">
    <location>
        <begin position="66"/>
        <end position="167"/>
    </location>
</feature>
<name>A0ABS3VSA4_MICEH</name>
<dbReference type="PANTHER" id="PTHR47506:SF3">
    <property type="entry name" value="HTH-TYPE TRANSCRIPTIONAL REGULATOR LMRA"/>
    <property type="match status" value="1"/>
</dbReference>
<keyword evidence="3" id="KW-0804">Transcription</keyword>
<gene>
    <name evidence="6" type="ORF">GSF22_15555</name>
</gene>
<keyword evidence="2" id="KW-0238">DNA-binding</keyword>
<evidence type="ECO:0000256" key="1">
    <source>
        <dbReference type="ARBA" id="ARBA00023015"/>
    </source>
</evidence>
<evidence type="ECO:0000313" key="6">
    <source>
        <dbReference type="EMBL" id="MBO4207414.1"/>
    </source>
</evidence>
<sequence length="185" mass="19566">MLELIQVQGYAGTGLNTVTEHARAPKGSLYFHFPDGKEALGEQAVDLAARQFRLLVDDTIHQATSPRAMINGIAEVLTSLLTDSDYQLGCPVSVVTLEMGAASERLRSACATAFGSWIASLTDYLTATGYGPTSARTLATAIVSSFEGAVILSRAQRSPDPVHAAARVLATVLDGRPLDTDLETT</sequence>
<keyword evidence="7" id="KW-1185">Reference proteome</keyword>
<dbReference type="EMBL" id="WVUH01000121">
    <property type="protein sequence ID" value="MBO4207414.1"/>
    <property type="molecule type" value="Genomic_DNA"/>
</dbReference>
<organism evidence="6 7">
    <name type="scientific">Micromonospora echinofusca</name>
    <dbReference type="NCBI Taxonomy" id="47858"/>
    <lineage>
        <taxon>Bacteria</taxon>
        <taxon>Bacillati</taxon>
        <taxon>Actinomycetota</taxon>
        <taxon>Actinomycetes</taxon>
        <taxon>Micromonosporales</taxon>
        <taxon>Micromonosporaceae</taxon>
        <taxon>Micromonospora</taxon>
    </lineage>
</organism>
<dbReference type="Proteomes" id="UP000823521">
    <property type="component" value="Unassembled WGS sequence"/>
</dbReference>
<dbReference type="InterPro" id="IPR009057">
    <property type="entry name" value="Homeodomain-like_sf"/>
</dbReference>
<evidence type="ECO:0000256" key="2">
    <source>
        <dbReference type="ARBA" id="ARBA00023125"/>
    </source>
</evidence>
<accession>A0ABS3VSA4</accession>
<dbReference type="SUPFAM" id="SSF48498">
    <property type="entry name" value="Tetracyclin repressor-like, C-terminal domain"/>
    <property type="match status" value="1"/>
</dbReference>
<dbReference type="SUPFAM" id="SSF46689">
    <property type="entry name" value="Homeodomain-like"/>
    <property type="match status" value="1"/>
</dbReference>
<dbReference type="InterPro" id="IPR036271">
    <property type="entry name" value="Tet_transcr_reg_TetR-rel_C_sf"/>
</dbReference>
<reference evidence="6 7" key="1">
    <citation type="submission" date="2019-12" db="EMBL/GenBank/DDBJ databases">
        <title>Whole genome sequencing of endophytic Actinobacterium Micromonospora sp. MPMI6T.</title>
        <authorList>
            <person name="Evv R."/>
            <person name="Podile A.R."/>
        </authorList>
    </citation>
    <scope>NUCLEOTIDE SEQUENCE [LARGE SCALE GENOMIC DNA]</scope>
    <source>
        <strain evidence="6 7">MPMI6</strain>
    </source>
</reference>
<evidence type="ECO:0000259" key="4">
    <source>
        <dbReference type="Pfam" id="PF00440"/>
    </source>
</evidence>